<dbReference type="EMBL" id="MU273770">
    <property type="protein sequence ID" value="KAI0028271.1"/>
    <property type="molecule type" value="Genomic_DNA"/>
</dbReference>
<reference evidence="1" key="2">
    <citation type="journal article" date="2022" name="New Phytol.">
        <title>Evolutionary transition to the ectomycorrhizal habit in the genomes of a hyperdiverse lineage of mushroom-forming fungi.</title>
        <authorList>
            <person name="Looney B."/>
            <person name="Miyauchi S."/>
            <person name="Morin E."/>
            <person name="Drula E."/>
            <person name="Courty P.E."/>
            <person name="Kohler A."/>
            <person name="Kuo A."/>
            <person name="LaButti K."/>
            <person name="Pangilinan J."/>
            <person name="Lipzen A."/>
            <person name="Riley R."/>
            <person name="Andreopoulos W."/>
            <person name="He G."/>
            <person name="Johnson J."/>
            <person name="Nolan M."/>
            <person name="Tritt A."/>
            <person name="Barry K.W."/>
            <person name="Grigoriev I.V."/>
            <person name="Nagy L.G."/>
            <person name="Hibbett D."/>
            <person name="Henrissat B."/>
            <person name="Matheny P.B."/>
            <person name="Labbe J."/>
            <person name="Martin F.M."/>
        </authorList>
    </citation>
    <scope>NUCLEOTIDE SEQUENCE</scope>
    <source>
        <strain evidence="1">EC-137</strain>
    </source>
</reference>
<accession>A0ACB8Q907</accession>
<name>A0ACB8Q907_9AGAM</name>
<proteinExistence type="predicted"/>
<protein>
    <submittedName>
        <fullName evidence="1">Uncharacterized protein</fullName>
    </submittedName>
</protein>
<comment type="caution">
    <text evidence="1">The sequence shown here is derived from an EMBL/GenBank/DDBJ whole genome shotgun (WGS) entry which is preliminary data.</text>
</comment>
<evidence type="ECO:0000313" key="2">
    <source>
        <dbReference type="Proteomes" id="UP000814128"/>
    </source>
</evidence>
<gene>
    <name evidence="1" type="ORF">K488DRAFT_80771</name>
</gene>
<organism evidence="1 2">
    <name type="scientific">Vararia minispora EC-137</name>
    <dbReference type="NCBI Taxonomy" id="1314806"/>
    <lineage>
        <taxon>Eukaryota</taxon>
        <taxon>Fungi</taxon>
        <taxon>Dikarya</taxon>
        <taxon>Basidiomycota</taxon>
        <taxon>Agaricomycotina</taxon>
        <taxon>Agaricomycetes</taxon>
        <taxon>Russulales</taxon>
        <taxon>Lachnocladiaceae</taxon>
        <taxon>Vararia</taxon>
    </lineage>
</organism>
<sequence length="472" mass="52342">MSVDELDQLQIAFNQALDTIRVEMSRNVLPPFSSDASHRHPTDEPSYMPSPELYKARRIALGTSSRTADLKNILQPPFEKVVEQSFSVYDTACLDIFVKAGVVDHLAHADHSKGLDVAIVGDNLQLDQSKLVVVLKYLACRGWVRQTSDTQFALARPALELLPGRNGRKWAMTPGKPAIAQALLSQVTHNTWRFSWRPDQTAFQIAYNTPLTLFAWMQERPIDFAQWSSSVEAIGDVYGMATLRDVPWKKFSGSTFVDCAGGKGNLSIALADILPDSTFLVQDLPEVIPSALHNIEQHALRALQDGRIGIEAVNLFDEQPRGGDNVVYLLRHVLHDWPKNECVHNFKNRPVSILKNISTPASDTVSRTRSTALTRSDLSNGIMLSPNINPTSSTPENLSVPPNIVFAMGVHLMGVLNAQERTLDEMHEIITMGGLEVHRVYRTRGIDCVIECRQGSPASSQGLDFSLTWGRV</sequence>
<dbReference type="Proteomes" id="UP000814128">
    <property type="component" value="Unassembled WGS sequence"/>
</dbReference>
<reference evidence="1" key="1">
    <citation type="submission" date="2021-02" db="EMBL/GenBank/DDBJ databases">
        <authorList>
            <consortium name="DOE Joint Genome Institute"/>
            <person name="Ahrendt S."/>
            <person name="Looney B.P."/>
            <person name="Miyauchi S."/>
            <person name="Morin E."/>
            <person name="Drula E."/>
            <person name="Courty P.E."/>
            <person name="Chicoki N."/>
            <person name="Fauchery L."/>
            <person name="Kohler A."/>
            <person name="Kuo A."/>
            <person name="Labutti K."/>
            <person name="Pangilinan J."/>
            <person name="Lipzen A."/>
            <person name="Riley R."/>
            <person name="Andreopoulos W."/>
            <person name="He G."/>
            <person name="Johnson J."/>
            <person name="Barry K.W."/>
            <person name="Grigoriev I.V."/>
            <person name="Nagy L."/>
            <person name="Hibbett D."/>
            <person name="Henrissat B."/>
            <person name="Matheny P.B."/>
            <person name="Labbe J."/>
            <person name="Martin F."/>
        </authorList>
    </citation>
    <scope>NUCLEOTIDE SEQUENCE</scope>
    <source>
        <strain evidence="1">EC-137</strain>
    </source>
</reference>
<keyword evidence="2" id="KW-1185">Reference proteome</keyword>
<evidence type="ECO:0000313" key="1">
    <source>
        <dbReference type="EMBL" id="KAI0028271.1"/>
    </source>
</evidence>